<name>A0A6J2TKT1_DROLE</name>
<feature type="region of interest" description="Disordered" evidence="1">
    <location>
        <begin position="80"/>
        <end position="147"/>
    </location>
</feature>
<keyword evidence="4" id="KW-1185">Reference proteome</keyword>
<feature type="domain" description="DUF4794" evidence="3">
    <location>
        <begin position="55"/>
        <end position="99"/>
    </location>
</feature>
<evidence type="ECO:0000313" key="5">
    <source>
        <dbReference type="RefSeq" id="XP_030375627.1"/>
    </source>
</evidence>
<gene>
    <name evidence="5" type="primary">LOC115624917</name>
</gene>
<sequence>MCGTRTLLVTLCGVLSFSVYPLCEGARLNHVRFPGPAKIQQLPSTLQNQEAIGAAPYPPAGLTPNPPFELPTEEAAEFPEAEVKPIYEPPDETYGPPDETYGPPDETYGPPAIDDVPVPDVTYGPPDQTYGPPDQTYGPPPPEQTENNVATATLPQSASIINVSSLRPQAQFVLPLVQRLIAFRPLRRPIQVQRKPSKLRTPPRKPQRPANVVNAPKAVFPATQLSLPFIERRTPFRSSSRLVVNAPLKAMKNIASPTFAQLSPTIRRPIFSGSRIIGYSAQAQNCEDELPESNASFYSDENEL</sequence>
<feature type="chain" id="PRO_5026835399" evidence="2">
    <location>
        <begin position="26"/>
        <end position="304"/>
    </location>
</feature>
<dbReference type="GeneID" id="115624917"/>
<dbReference type="Pfam" id="PF16042">
    <property type="entry name" value="DUF4794"/>
    <property type="match status" value="1"/>
</dbReference>
<reference evidence="5" key="1">
    <citation type="submission" date="2025-08" db="UniProtKB">
        <authorList>
            <consortium name="RefSeq"/>
        </authorList>
    </citation>
    <scope>IDENTIFICATION</scope>
    <source>
        <strain evidence="5">11010-0011.00</strain>
        <tissue evidence="5">Whole body</tissue>
    </source>
</reference>
<proteinExistence type="predicted"/>
<dbReference type="Proteomes" id="UP000504634">
    <property type="component" value="Unplaced"/>
</dbReference>
<evidence type="ECO:0000259" key="3">
    <source>
        <dbReference type="Pfam" id="PF16042"/>
    </source>
</evidence>
<accession>A0A6J2TKT1</accession>
<feature type="compositionally biased region" description="Low complexity" evidence="1">
    <location>
        <begin position="110"/>
        <end position="121"/>
    </location>
</feature>
<organism evidence="4 5">
    <name type="scientific">Drosophila lebanonensis</name>
    <name type="common">Fruit fly</name>
    <name type="synonym">Scaptodrosophila lebanonensis</name>
    <dbReference type="NCBI Taxonomy" id="7225"/>
    <lineage>
        <taxon>Eukaryota</taxon>
        <taxon>Metazoa</taxon>
        <taxon>Ecdysozoa</taxon>
        <taxon>Arthropoda</taxon>
        <taxon>Hexapoda</taxon>
        <taxon>Insecta</taxon>
        <taxon>Pterygota</taxon>
        <taxon>Neoptera</taxon>
        <taxon>Endopterygota</taxon>
        <taxon>Diptera</taxon>
        <taxon>Brachycera</taxon>
        <taxon>Muscomorpha</taxon>
        <taxon>Ephydroidea</taxon>
        <taxon>Drosophilidae</taxon>
        <taxon>Scaptodrosophila</taxon>
    </lineage>
</organism>
<feature type="signal peptide" evidence="2">
    <location>
        <begin position="1"/>
        <end position="25"/>
    </location>
</feature>
<protein>
    <submittedName>
        <fullName evidence="5">Extensin</fullName>
    </submittedName>
</protein>
<evidence type="ECO:0000313" key="4">
    <source>
        <dbReference type="Proteomes" id="UP000504634"/>
    </source>
</evidence>
<evidence type="ECO:0000256" key="2">
    <source>
        <dbReference type="SAM" id="SignalP"/>
    </source>
</evidence>
<dbReference type="OrthoDB" id="6750008at2759"/>
<dbReference type="RefSeq" id="XP_030375627.1">
    <property type="nucleotide sequence ID" value="XM_030519767.1"/>
</dbReference>
<dbReference type="InterPro" id="IPR032011">
    <property type="entry name" value="DUF4794"/>
</dbReference>
<dbReference type="AlphaFoldDB" id="A0A6J2TKT1"/>
<keyword evidence="2" id="KW-0732">Signal</keyword>
<evidence type="ECO:0000256" key="1">
    <source>
        <dbReference type="SAM" id="MobiDB-lite"/>
    </source>
</evidence>